<reference evidence="1 2" key="1">
    <citation type="journal article" date="2018" name="Microbiome">
        <title>Fine metagenomic profile of the Mediterranean stratified and mixed water columns revealed by assembly and recruitment.</title>
        <authorList>
            <person name="Haro-Moreno J.M."/>
            <person name="Lopez-Perez M."/>
            <person name="De La Torre J.R."/>
            <person name="Picazo A."/>
            <person name="Camacho A."/>
            <person name="Rodriguez-Valera F."/>
        </authorList>
    </citation>
    <scope>NUCLEOTIDE SEQUENCE [LARGE SCALE GENOMIC DNA]</scope>
    <source>
        <strain evidence="1">MED-G82</strain>
    </source>
</reference>
<sequence length="211" mass="24079">MGKLKEKDVELFLLENRDFFVNHPAILAEMDFEEEKGGVSSLLQRQVARLRDEQNKLTGLLSNFLETGKENEILFSKIRSLVLQILDADSHEMTKKVFESSLKKDFQLEACSLEFLDQKSLINLGDATKLNLLKSEVFTGTFNIKNLKTFFKSEKIKSAVIASFNYGEEKFGLIKFGSEDPIKYLGEADVTFVEFLRDVLAVSLKRLNHNV</sequence>
<name>A0A368BZA6_9GAMM</name>
<dbReference type="PANTHER" id="PTHR38765:SF1">
    <property type="entry name" value="DUF484 DOMAIN-CONTAINING PROTEIN"/>
    <property type="match status" value="1"/>
</dbReference>
<organism evidence="1 2">
    <name type="scientific">SAR86 cluster bacterium</name>
    <dbReference type="NCBI Taxonomy" id="2030880"/>
    <lineage>
        <taxon>Bacteria</taxon>
        <taxon>Pseudomonadati</taxon>
        <taxon>Pseudomonadota</taxon>
        <taxon>Gammaproteobacteria</taxon>
        <taxon>SAR86 cluster</taxon>
    </lineage>
</organism>
<evidence type="ECO:0000313" key="1">
    <source>
        <dbReference type="EMBL" id="RCL42142.1"/>
    </source>
</evidence>
<protein>
    <submittedName>
        <fullName evidence="1">DUF484 family protein</fullName>
    </submittedName>
</protein>
<dbReference type="AlphaFoldDB" id="A0A368BZA6"/>
<dbReference type="InterPro" id="IPR007435">
    <property type="entry name" value="DUF484"/>
</dbReference>
<dbReference type="Gene3D" id="3.30.450.40">
    <property type="match status" value="1"/>
</dbReference>
<dbReference type="PANTHER" id="PTHR38765">
    <property type="entry name" value="DUF484 DOMAIN-CONTAINING PROTEIN"/>
    <property type="match status" value="1"/>
</dbReference>
<dbReference type="EMBL" id="QOPE01000006">
    <property type="protein sequence ID" value="RCL42142.1"/>
    <property type="molecule type" value="Genomic_DNA"/>
</dbReference>
<proteinExistence type="predicted"/>
<dbReference type="Pfam" id="PF04340">
    <property type="entry name" value="DUF484"/>
    <property type="match status" value="1"/>
</dbReference>
<dbReference type="Proteomes" id="UP000253307">
    <property type="component" value="Unassembled WGS sequence"/>
</dbReference>
<evidence type="ECO:0000313" key="2">
    <source>
        <dbReference type="Proteomes" id="UP000253307"/>
    </source>
</evidence>
<dbReference type="InterPro" id="IPR029016">
    <property type="entry name" value="GAF-like_dom_sf"/>
</dbReference>
<accession>A0A368BZA6</accession>
<comment type="caution">
    <text evidence="1">The sequence shown here is derived from an EMBL/GenBank/DDBJ whole genome shotgun (WGS) entry which is preliminary data.</text>
</comment>
<gene>
    <name evidence="1" type="ORF">DBW96_01295</name>
</gene>